<dbReference type="Proteomes" id="UP000032101">
    <property type="component" value="Unassembled WGS sequence"/>
</dbReference>
<dbReference type="PATRIC" id="fig|294.124.peg.3254"/>
<gene>
    <name evidence="1" type="ORF">RL74_15795</name>
</gene>
<name>A0A0D0PI56_PSEFL</name>
<proteinExistence type="predicted"/>
<dbReference type="EMBL" id="JXNZ01000144">
    <property type="protein sequence ID" value="KIQ58428.1"/>
    <property type="molecule type" value="Genomic_DNA"/>
</dbReference>
<accession>A0A0D0PI56</accession>
<evidence type="ECO:0000313" key="1">
    <source>
        <dbReference type="EMBL" id="KIQ58428.1"/>
    </source>
</evidence>
<dbReference type="RefSeq" id="WP_042730728.1">
    <property type="nucleotide sequence ID" value="NZ_JXNZ01000144.1"/>
</dbReference>
<dbReference type="OrthoDB" id="7032426at2"/>
<evidence type="ECO:0000313" key="2">
    <source>
        <dbReference type="Proteomes" id="UP000032101"/>
    </source>
</evidence>
<sequence length="174" mass="19145">MDSKRSFSATLRSPDMHIHLLETLHGKPAMATITSFSGGFFSGKPQTVDHSSLLGMHAKASGGAVAPLMLHFRHSADGYILWIKTPGEHHDKFIGKSWFDALGVKDSGQASTFRLVNPKNRVITLDDITAQHSPLSLMTKHNKYVGGLRMHGSPYLYLAETDVRSKLTFILSLT</sequence>
<reference evidence="1 2" key="1">
    <citation type="submission" date="2015-01" db="EMBL/GenBank/DDBJ databases">
        <title>Draft Genome Sequence of the Biocontrol and Plant Growth-Promoting Rhizobacteria (PGPR) Pseudomonas fluorescens UM270.</title>
        <authorList>
            <person name="Hernandez-Salmeron J.E."/>
            <person name="Santoyo G."/>
            <person name="Moreno-Hagelsieb G."/>
            <person name="Hernandez-Leon R."/>
        </authorList>
    </citation>
    <scope>NUCLEOTIDE SEQUENCE [LARGE SCALE GENOMIC DNA]</scope>
    <source>
        <strain evidence="1 2">UM270</strain>
    </source>
</reference>
<protein>
    <submittedName>
        <fullName evidence="1">Uncharacterized protein</fullName>
    </submittedName>
</protein>
<dbReference type="AlphaFoldDB" id="A0A0D0PI56"/>
<organism evidence="1 2">
    <name type="scientific">Pseudomonas fluorescens</name>
    <dbReference type="NCBI Taxonomy" id="294"/>
    <lineage>
        <taxon>Bacteria</taxon>
        <taxon>Pseudomonadati</taxon>
        <taxon>Pseudomonadota</taxon>
        <taxon>Gammaproteobacteria</taxon>
        <taxon>Pseudomonadales</taxon>
        <taxon>Pseudomonadaceae</taxon>
        <taxon>Pseudomonas</taxon>
    </lineage>
</organism>
<comment type="caution">
    <text evidence="1">The sequence shown here is derived from an EMBL/GenBank/DDBJ whole genome shotgun (WGS) entry which is preliminary data.</text>
</comment>